<dbReference type="InterPro" id="IPR025874">
    <property type="entry name" value="DZR"/>
</dbReference>
<evidence type="ECO:0000256" key="5">
    <source>
        <dbReference type="SAM" id="Phobius"/>
    </source>
</evidence>
<dbReference type="Proteomes" id="UP000806542">
    <property type="component" value="Unassembled WGS sequence"/>
</dbReference>
<protein>
    <submittedName>
        <fullName evidence="8">TM2 domain-containing protein</fullName>
    </submittedName>
</protein>
<name>A0A9D5M429_9FIRM</name>
<dbReference type="GO" id="GO:0016020">
    <property type="term" value="C:membrane"/>
    <property type="evidence" value="ECO:0007669"/>
    <property type="project" value="UniProtKB-SubCell"/>
</dbReference>
<evidence type="ECO:0000256" key="1">
    <source>
        <dbReference type="ARBA" id="ARBA00004141"/>
    </source>
</evidence>
<gene>
    <name evidence="8" type="ORF">INF28_07145</name>
</gene>
<feature type="transmembrane region" description="Helical" evidence="5">
    <location>
        <begin position="78"/>
        <end position="96"/>
    </location>
</feature>
<feature type="domain" description="TM2" evidence="6">
    <location>
        <begin position="74"/>
        <end position="126"/>
    </location>
</feature>
<sequence length="144" mass="14732">MRYCNNCGAQLGDQDAFCSVCGATANNAGNTTERRCPACGAVVGPSDLFCANCGAAVSNQPPTYQGQVAQTPGQRSKLVAGLLGIFVGGLGIHNFYLGKIGIGIIQIVVTLITCGVGALWGFIEGILILCDRITVDGDGKPLAP</sequence>
<evidence type="ECO:0000259" key="7">
    <source>
        <dbReference type="Pfam" id="PF12773"/>
    </source>
</evidence>
<feature type="transmembrane region" description="Helical" evidence="5">
    <location>
        <begin position="102"/>
        <end position="123"/>
    </location>
</feature>
<feature type="domain" description="DZANK-type" evidence="7">
    <location>
        <begin position="4"/>
        <end position="54"/>
    </location>
</feature>
<comment type="subcellular location">
    <subcellularLocation>
        <location evidence="1">Membrane</location>
        <topology evidence="1">Multi-pass membrane protein</topology>
    </subcellularLocation>
</comment>
<evidence type="ECO:0000259" key="6">
    <source>
        <dbReference type="Pfam" id="PF05154"/>
    </source>
</evidence>
<evidence type="ECO:0000313" key="9">
    <source>
        <dbReference type="Proteomes" id="UP000806542"/>
    </source>
</evidence>
<organism evidence="8 9">
    <name type="scientific">Ructibacterium gallinarum</name>
    <dbReference type="NCBI Taxonomy" id="2779355"/>
    <lineage>
        <taxon>Bacteria</taxon>
        <taxon>Bacillati</taxon>
        <taxon>Bacillota</taxon>
        <taxon>Clostridia</taxon>
        <taxon>Eubacteriales</taxon>
        <taxon>Oscillospiraceae</taxon>
        <taxon>Ructibacterium</taxon>
    </lineage>
</organism>
<dbReference type="RefSeq" id="WP_226392783.1">
    <property type="nucleotide sequence ID" value="NZ_JADCKB010000012.1"/>
</dbReference>
<dbReference type="Pfam" id="PF05154">
    <property type="entry name" value="TM2"/>
    <property type="match status" value="1"/>
</dbReference>
<dbReference type="AlphaFoldDB" id="A0A9D5M429"/>
<dbReference type="Pfam" id="PF12773">
    <property type="entry name" value="DZR"/>
    <property type="match status" value="1"/>
</dbReference>
<reference evidence="8" key="1">
    <citation type="submission" date="2020-10" db="EMBL/GenBank/DDBJ databases">
        <title>ChiBAC.</title>
        <authorList>
            <person name="Zenner C."/>
            <person name="Hitch T.C.A."/>
            <person name="Clavel T."/>
        </authorList>
    </citation>
    <scope>NUCLEOTIDE SEQUENCE</scope>
    <source>
        <strain evidence="8">DSM 107454</strain>
    </source>
</reference>
<keyword evidence="3 5" id="KW-1133">Transmembrane helix</keyword>
<evidence type="ECO:0000256" key="2">
    <source>
        <dbReference type="ARBA" id="ARBA00022692"/>
    </source>
</evidence>
<keyword evidence="9" id="KW-1185">Reference proteome</keyword>
<comment type="caution">
    <text evidence="8">The sequence shown here is derived from an EMBL/GenBank/DDBJ whole genome shotgun (WGS) entry which is preliminary data.</text>
</comment>
<evidence type="ECO:0000256" key="3">
    <source>
        <dbReference type="ARBA" id="ARBA00022989"/>
    </source>
</evidence>
<dbReference type="InterPro" id="IPR007829">
    <property type="entry name" value="TM2"/>
</dbReference>
<keyword evidence="4 5" id="KW-0472">Membrane</keyword>
<accession>A0A9D5M429</accession>
<evidence type="ECO:0000313" key="8">
    <source>
        <dbReference type="EMBL" id="MBE5040235.1"/>
    </source>
</evidence>
<evidence type="ECO:0000256" key="4">
    <source>
        <dbReference type="ARBA" id="ARBA00023136"/>
    </source>
</evidence>
<keyword evidence="2 5" id="KW-0812">Transmembrane</keyword>
<proteinExistence type="predicted"/>
<dbReference type="EMBL" id="JADCKB010000012">
    <property type="protein sequence ID" value="MBE5040235.1"/>
    <property type="molecule type" value="Genomic_DNA"/>
</dbReference>